<dbReference type="GO" id="GO:0016579">
    <property type="term" value="P:protein deubiquitination"/>
    <property type="evidence" value="ECO:0007669"/>
    <property type="project" value="TreeGrafter"/>
</dbReference>
<evidence type="ECO:0000256" key="7">
    <source>
        <dbReference type="ARBA" id="ARBA00022807"/>
    </source>
</evidence>
<evidence type="ECO:0000256" key="6">
    <source>
        <dbReference type="ARBA" id="ARBA00022801"/>
    </source>
</evidence>
<feature type="region of interest" description="Disordered" evidence="9">
    <location>
        <begin position="163"/>
        <end position="186"/>
    </location>
</feature>
<dbReference type="Gene3D" id="3.40.532.10">
    <property type="entry name" value="Peptidase C12, ubiquitin carboxyl-terminal hydrolase"/>
    <property type="match status" value="1"/>
</dbReference>
<dbReference type="EC" id="3.4.19.12" evidence="3 8"/>
<proteinExistence type="inferred from homology"/>
<feature type="active site" description="Proton donor" evidence="8">
    <location>
        <position position="195"/>
    </location>
</feature>
<reference evidence="11" key="2">
    <citation type="submission" date="2023-02" db="EMBL/GenBank/DDBJ databases">
        <authorList>
            <consortium name="DOE Joint Genome Institute"/>
            <person name="Mondo S.J."/>
            <person name="Chang Y."/>
            <person name="Wang Y."/>
            <person name="Ahrendt S."/>
            <person name="Andreopoulos W."/>
            <person name="Barry K."/>
            <person name="Beard J."/>
            <person name="Benny G.L."/>
            <person name="Blankenship S."/>
            <person name="Bonito G."/>
            <person name="Cuomo C."/>
            <person name="Desiro A."/>
            <person name="Gervers K.A."/>
            <person name="Hundley H."/>
            <person name="Kuo A."/>
            <person name="LaButti K."/>
            <person name="Lang B.F."/>
            <person name="Lipzen A."/>
            <person name="O'Donnell K."/>
            <person name="Pangilinan J."/>
            <person name="Reynolds N."/>
            <person name="Sandor L."/>
            <person name="Smith M.W."/>
            <person name="Tsang A."/>
            <person name="Grigoriev I.V."/>
            <person name="Stajich J.E."/>
            <person name="Spatafora J.W."/>
        </authorList>
    </citation>
    <scope>NUCLEOTIDE SEQUENCE</scope>
    <source>
        <strain evidence="11">RSA 2281</strain>
    </source>
</reference>
<evidence type="ECO:0000313" key="12">
    <source>
        <dbReference type="Proteomes" id="UP001209540"/>
    </source>
</evidence>
<name>A0AAD5PGW0_9FUNG</name>
<reference evidence="11" key="1">
    <citation type="journal article" date="2022" name="IScience">
        <title>Evolution of zygomycete secretomes and the origins of terrestrial fungal ecologies.</title>
        <authorList>
            <person name="Chang Y."/>
            <person name="Wang Y."/>
            <person name="Mondo S."/>
            <person name="Ahrendt S."/>
            <person name="Andreopoulos W."/>
            <person name="Barry K."/>
            <person name="Beard J."/>
            <person name="Benny G.L."/>
            <person name="Blankenship S."/>
            <person name="Bonito G."/>
            <person name="Cuomo C."/>
            <person name="Desiro A."/>
            <person name="Gervers K.A."/>
            <person name="Hundley H."/>
            <person name="Kuo A."/>
            <person name="LaButti K."/>
            <person name="Lang B.F."/>
            <person name="Lipzen A."/>
            <person name="O'Donnell K."/>
            <person name="Pangilinan J."/>
            <person name="Reynolds N."/>
            <person name="Sandor L."/>
            <person name="Smith M.E."/>
            <person name="Tsang A."/>
            <person name="Grigoriev I.V."/>
            <person name="Stajich J.E."/>
            <person name="Spatafora J.W."/>
        </authorList>
    </citation>
    <scope>NUCLEOTIDE SEQUENCE</scope>
    <source>
        <strain evidence="11">RSA 2281</strain>
    </source>
</reference>
<organism evidence="11 12">
    <name type="scientific">Phascolomyces articulosus</name>
    <dbReference type="NCBI Taxonomy" id="60185"/>
    <lineage>
        <taxon>Eukaryota</taxon>
        <taxon>Fungi</taxon>
        <taxon>Fungi incertae sedis</taxon>
        <taxon>Mucoromycota</taxon>
        <taxon>Mucoromycotina</taxon>
        <taxon>Mucoromycetes</taxon>
        <taxon>Mucorales</taxon>
        <taxon>Lichtheimiaceae</taxon>
        <taxon>Phascolomyces</taxon>
    </lineage>
</organism>
<dbReference type="InterPro" id="IPR038765">
    <property type="entry name" value="Papain-like_cys_pep_sf"/>
</dbReference>
<dbReference type="AlphaFoldDB" id="A0AAD5PGW0"/>
<dbReference type="InterPro" id="IPR001578">
    <property type="entry name" value="Peptidase_C12_UCH"/>
</dbReference>
<accession>A0AAD5PGW0</accession>
<gene>
    <name evidence="11" type="ORF">BDA99DRAFT_505986</name>
</gene>
<dbReference type="EMBL" id="JAIXMP010000010">
    <property type="protein sequence ID" value="KAI9266542.1"/>
    <property type="molecule type" value="Genomic_DNA"/>
</dbReference>
<dbReference type="GO" id="GO:0006511">
    <property type="term" value="P:ubiquitin-dependent protein catabolic process"/>
    <property type="evidence" value="ECO:0007669"/>
    <property type="project" value="UniProtKB-UniRule"/>
</dbReference>
<evidence type="ECO:0000256" key="9">
    <source>
        <dbReference type="SAM" id="MobiDB-lite"/>
    </source>
</evidence>
<comment type="caution">
    <text evidence="11">The sequence shown here is derived from an EMBL/GenBank/DDBJ whole genome shotgun (WGS) entry which is preliminary data.</text>
</comment>
<feature type="active site" description="Nucleophile" evidence="8">
    <location>
        <position position="105"/>
    </location>
</feature>
<dbReference type="Pfam" id="PF18031">
    <property type="entry name" value="UCH_C"/>
    <property type="match status" value="1"/>
</dbReference>
<keyword evidence="5 8" id="KW-0833">Ubl conjugation pathway</keyword>
<evidence type="ECO:0000256" key="5">
    <source>
        <dbReference type="ARBA" id="ARBA00022786"/>
    </source>
</evidence>
<evidence type="ECO:0000256" key="4">
    <source>
        <dbReference type="ARBA" id="ARBA00022670"/>
    </source>
</evidence>
<feature type="domain" description="UCH catalytic" evidence="10">
    <location>
        <begin position="26"/>
        <end position="254"/>
    </location>
</feature>
<comment type="catalytic activity">
    <reaction evidence="1 8">
        <text>Thiol-dependent hydrolysis of ester, thioester, amide, peptide and isopeptide bonds formed by the C-terminal Gly of ubiquitin (a 76-residue protein attached to proteins as an intracellular targeting signal).</text>
        <dbReference type="EC" id="3.4.19.12"/>
    </reaction>
</comment>
<dbReference type="PANTHER" id="PTHR10589">
    <property type="entry name" value="UBIQUITIN CARBOXYL-TERMINAL HYDROLASE"/>
    <property type="match status" value="1"/>
</dbReference>
<feature type="site" description="Important for enzyme activity" evidence="8">
    <location>
        <position position="210"/>
    </location>
</feature>
<protein>
    <recommendedName>
        <fullName evidence="3 8">ubiquitinyl hydrolase 1</fullName>
        <ecNumber evidence="3 8">3.4.19.12</ecNumber>
    </recommendedName>
</protein>
<dbReference type="GO" id="GO:0005737">
    <property type="term" value="C:cytoplasm"/>
    <property type="evidence" value="ECO:0007669"/>
    <property type="project" value="TreeGrafter"/>
</dbReference>
<keyword evidence="4 8" id="KW-0645">Protease</keyword>
<evidence type="ECO:0000256" key="2">
    <source>
        <dbReference type="ARBA" id="ARBA00009326"/>
    </source>
</evidence>
<comment type="similarity">
    <text evidence="2 8">Belongs to the peptidase C12 family.</text>
</comment>
<dbReference type="InterPro" id="IPR041507">
    <property type="entry name" value="UCH_C"/>
</dbReference>
<evidence type="ECO:0000259" key="10">
    <source>
        <dbReference type="PROSITE" id="PS52048"/>
    </source>
</evidence>
<dbReference type="Proteomes" id="UP001209540">
    <property type="component" value="Unassembled WGS sequence"/>
</dbReference>
<sequence>MTTDDLHTINSTKRKRSPVNAEEEQPWCLIESEPGIFTELCSTFGAKEVSVEEVWDVDDLMSKSTYGLILAHRYDESNKIPDGWNEQDEDRDKVFFCCQIVTNICATLALLAVLFNIDHITDIGDHLKELKDILRYVDPKDRGMAIGNDALLRKAHNSFAGLQAKAAAKPKRKKASKKRGRKPKKQDVEEEVVYHYVSYVHVGGFLWELDGMNRVPIKHASCTKENWVDVLRPILRKRMIESGGHDFSMLTVGPAPWTEKGRKDLRKIDILENCIDSKLNELEPNWRNMKDFSIPNITSCGNPLSIVEDRLKRVQLSTLIDAKKELATQRAMVPFDSNDGVKEFNAKLLDNTRRKHDFTPFIQQLISKVHENDMHKEVFNLKK</sequence>
<keyword evidence="12" id="KW-1185">Reference proteome</keyword>
<feature type="site" description="Transition state stabilizer" evidence="8">
    <location>
        <position position="99"/>
    </location>
</feature>
<evidence type="ECO:0000313" key="11">
    <source>
        <dbReference type="EMBL" id="KAI9266542.1"/>
    </source>
</evidence>
<dbReference type="InterPro" id="IPR036959">
    <property type="entry name" value="Peptidase_C12_UCH_sf"/>
</dbReference>
<keyword evidence="6 8" id="KW-0378">Hydrolase</keyword>
<dbReference type="GO" id="GO:0004843">
    <property type="term" value="F:cysteine-type deubiquitinase activity"/>
    <property type="evidence" value="ECO:0007669"/>
    <property type="project" value="UniProtKB-UniRule"/>
</dbReference>
<feature type="compositionally biased region" description="Basic residues" evidence="9">
    <location>
        <begin position="168"/>
        <end position="184"/>
    </location>
</feature>
<dbReference type="Pfam" id="PF01088">
    <property type="entry name" value="Peptidase_C12"/>
    <property type="match status" value="1"/>
</dbReference>
<dbReference type="SUPFAM" id="SSF54001">
    <property type="entry name" value="Cysteine proteinases"/>
    <property type="match status" value="1"/>
</dbReference>
<keyword evidence="7 8" id="KW-0788">Thiol protease</keyword>
<dbReference type="PANTHER" id="PTHR10589:SF16">
    <property type="entry name" value="UBIQUITIN CARBOXYL-TERMINAL HYDROLASE ISOZYME L5"/>
    <property type="match status" value="1"/>
</dbReference>
<dbReference type="PROSITE" id="PS52048">
    <property type="entry name" value="UCH_DOMAIN"/>
    <property type="match status" value="1"/>
</dbReference>
<evidence type="ECO:0000256" key="8">
    <source>
        <dbReference type="PROSITE-ProRule" id="PRU01393"/>
    </source>
</evidence>
<evidence type="ECO:0000256" key="3">
    <source>
        <dbReference type="ARBA" id="ARBA00012759"/>
    </source>
</evidence>
<evidence type="ECO:0000256" key="1">
    <source>
        <dbReference type="ARBA" id="ARBA00000707"/>
    </source>
</evidence>